<reference evidence="2" key="1">
    <citation type="submission" date="2022-07" db="EMBL/GenBank/DDBJ databases">
        <title>Chromosome-level genome of Muraenolepis orangiensis.</title>
        <authorList>
            <person name="Kim J."/>
        </authorList>
    </citation>
    <scope>NUCLEOTIDE SEQUENCE</scope>
    <source>
        <strain evidence="2">KU_S4_2022</strain>
        <tissue evidence="2">Muscle</tissue>
    </source>
</reference>
<name>A0A9Q0DUB0_9TELE</name>
<gene>
    <name evidence="2" type="ORF">NHX12_004370</name>
</gene>
<accession>A0A9Q0DUB0</accession>
<feature type="compositionally biased region" description="Basic and acidic residues" evidence="1">
    <location>
        <begin position="7"/>
        <end position="20"/>
    </location>
</feature>
<proteinExistence type="predicted"/>
<dbReference type="EMBL" id="JANIIK010000111">
    <property type="protein sequence ID" value="KAJ3595065.1"/>
    <property type="molecule type" value="Genomic_DNA"/>
</dbReference>
<evidence type="ECO:0000313" key="3">
    <source>
        <dbReference type="Proteomes" id="UP001148018"/>
    </source>
</evidence>
<dbReference type="AlphaFoldDB" id="A0A9Q0DUB0"/>
<organism evidence="2 3">
    <name type="scientific">Muraenolepis orangiensis</name>
    <name type="common">Patagonian moray cod</name>
    <dbReference type="NCBI Taxonomy" id="630683"/>
    <lineage>
        <taxon>Eukaryota</taxon>
        <taxon>Metazoa</taxon>
        <taxon>Chordata</taxon>
        <taxon>Craniata</taxon>
        <taxon>Vertebrata</taxon>
        <taxon>Euteleostomi</taxon>
        <taxon>Actinopterygii</taxon>
        <taxon>Neopterygii</taxon>
        <taxon>Teleostei</taxon>
        <taxon>Neoteleostei</taxon>
        <taxon>Acanthomorphata</taxon>
        <taxon>Zeiogadaria</taxon>
        <taxon>Gadariae</taxon>
        <taxon>Gadiformes</taxon>
        <taxon>Muraenolepidoidei</taxon>
        <taxon>Muraenolepididae</taxon>
        <taxon>Muraenolepis</taxon>
    </lineage>
</organism>
<feature type="region of interest" description="Disordered" evidence="1">
    <location>
        <begin position="1"/>
        <end position="22"/>
    </location>
</feature>
<dbReference type="Proteomes" id="UP001148018">
    <property type="component" value="Unassembled WGS sequence"/>
</dbReference>
<evidence type="ECO:0000256" key="1">
    <source>
        <dbReference type="SAM" id="MobiDB-lite"/>
    </source>
</evidence>
<protein>
    <submittedName>
        <fullName evidence="2">Uncharacterized protein</fullName>
    </submittedName>
</protein>
<evidence type="ECO:0000313" key="2">
    <source>
        <dbReference type="EMBL" id="KAJ3595065.1"/>
    </source>
</evidence>
<keyword evidence="3" id="KW-1185">Reference proteome</keyword>
<sequence>MHSVTWECKETQTPPEERSGPPEFCSCESDYLWFVVIQLNGMFMETGNNMVDDEEARDAAVTQTGAGRGGGRSLMNREILSRTLRRTRSFIHPRRDLWLPFVLLQMEH</sequence>
<comment type="caution">
    <text evidence="2">The sequence shown here is derived from an EMBL/GenBank/DDBJ whole genome shotgun (WGS) entry which is preliminary data.</text>
</comment>